<evidence type="ECO:0000256" key="1">
    <source>
        <dbReference type="ARBA" id="ARBA00010164"/>
    </source>
</evidence>
<dbReference type="InterPro" id="IPR052028">
    <property type="entry name" value="HipA_Ser/Thr_kinase"/>
</dbReference>
<dbReference type="PANTHER" id="PTHR37419">
    <property type="entry name" value="SERINE/THREONINE-PROTEIN KINASE TOXIN HIPA"/>
    <property type="match status" value="1"/>
</dbReference>
<keyword evidence="2" id="KW-0808">Transferase</keyword>
<organism evidence="5 6">
    <name type="scientific">Spiribacter salinus</name>
    <dbReference type="NCBI Taxonomy" id="1335746"/>
    <lineage>
        <taxon>Bacteria</taxon>
        <taxon>Pseudomonadati</taxon>
        <taxon>Pseudomonadota</taxon>
        <taxon>Gammaproteobacteria</taxon>
        <taxon>Chromatiales</taxon>
        <taxon>Ectothiorhodospiraceae</taxon>
        <taxon>Spiribacter</taxon>
    </lineage>
</organism>
<evidence type="ECO:0000259" key="4">
    <source>
        <dbReference type="Pfam" id="PF07804"/>
    </source>
</evidence>
<comment type="similarity">
    <text evidence="1">Belongs to the HipA Ser/Thr kinase family.</text>
</comment>
<evidence type="ECO:0000256" key="2">
    <source>
        <dbReference type="ARBA" id="ARBA00022679"/>
    </source>
</evidence>
<feature type="domain" description="HipA-like C-terminal" evidence="4">
    <location>
        <begin position="187"/>
        <end position="404"/>
    </location>
</feature>
<proteinExistence type="inferred from homology"/>
<reference evidence="5 6" key="1">
    <citation type="submission" date="2019-06" db="EMBL/GenBank/DDBJ databases">
        <title>Metagenome assembled Genome of Spiribacter salinus SL48-SHIP from the microbial mat of Salt Lake 48 (Novosibirsk region, Russia).</title>
        <authorList>
            <person name="Shipova A."/>
            <person name="Rozanov A.S."/>
            <person name="Bryanskaya A.V."/>
            <person name="Peltek S.E."/>
        </authorList>
    </citation>
    <scope>NUCLEOTIDE SEQUENCE [LARGE SCALE GENOMIC DNA]</scope>
    <source>
        <strain evidence="5">SL48-SHIP-2</strain>
    </source>
</reference>
<dbReference type="GO" id="GO:0005829">
    <property type="term" value="C:cytosol"/>
    <property type="evidence" value="ECO:0007669"/>
    <property type="project" value="TreeGrafter"/>
</dbReference>
<evidence type="ECO:0000313" key="5">
    <source>
        <dbReference type="EMBL" id="TQE98359.1"/>
    </source>
</evidence>
<evidence type="ECO:0000256" key="3">
    <source>
        <dbReference type="ARBA" id="ARBA00022777"/>
    </source>
</evidence>
<keyword evidence="3" id="KW-0418">Kinase</keyword>
<accession>A0A540VNN1</accession>
<name>A0A540VNN1_9GAMM</name>
<sequence length="432" mass="47455">MAERRTYIYIDRAGEPVPAGELVYDAAAGTARFRYGRRYTQRRDRVAVDPVTLPLPEPDVTPGWIERQASPSGHNNDLLFGGLRDAVPDGWGQHVLDRLAGGELDLFDYLVAAPTDRVGALATGPDLDGPRRVWPANADPDPESVQPAPAGEVVDLEDMQATIGALDDEREIETLPPAQRRFLLRGSSLGGARPKASTMHNGRPHIAKFARKDDRYPRPRIEYACMRLAEELGLNVPAVDCIGVGEYAVYLIERFDRVELSDGRTGRVPFISGLTLLDASESTAHHHSYGELAQTLRRYGSAPDRDALELFQRMVFNVLVNNTDDHLRNHGYLHDGAAWRLSPLYDIEPFPSIGIDERVLALALGQGRHASIANAVAAAADFGLTADDARDIATSMREHVAARWEGLFQEAGIGERDRKFMARAFYAATGAA</sequence>
<dbReference type="AlphaFoldDB" id="A0A540VNN1"/>
<protein>
    <submittedName>
        <fullName evidence="5">HipA domain-containing protein</fullName>
    </submittedName>
</protein>
<dbReference type="GO" id="GO:0004674">
    <property type="term" value="F:protein serine/threonine kinase activity"/>
    <property type="evidence" value="ECO:0007669"/>
    <property type="project" value="TreeGrafter"/>
</dbReference>
<dbReference type="Gene3D" id="1.10.1070.20">
    <property type="match status" value="1"/>
</dbReference>
<evidence type="ECO:0000313" key="6">
    <source>
        <dbReference type="Proteomes" id="UP000315400"/>
    </source>
</evidence>
<comment type="caution">
    <text evidence="5">The sequence shown here is derived from an EMBL/GenBank/DDBJ whole genome shotgun (WGS) entry which is preliminary data.</text>
</comment>
<dbReference type="PANTHER" id="PTHR37419:SF8">
    <property type="entry name" value="TOXIN YJJJ"/>
    <property type="match status" value="1"/>
</dbReference>
<dbReference type="InterPro" id="IPR012893">
    <property type="entry name" value="HipA-like_C"/>
</dbReference>
<dbReference type="Pfam" id="PF07804">
    <property type="entry name" value="HipA_C"/>
    <property type="match status" value="1"/>
</dbReference>
<gene>
    <name evidence="5" type="ORF">FKY71_14245</name>
</gene>
<dbReference type="EMBL" id="VIFK01000217">
    <property type="protein sequence ID" value="TQE98359.1"/>
    <property type="molecule type" value="Genomic_DNA"/>
</dbReference>
<dbReference type="Proteomes" id="UP000315400">
    <property type="component" value="Unassembled WGS sequence"/>
</dbReference>